<keyword evidence="4" id="KW-0967">Endosome</keyword>
<comment type="subcellular location">
    <subcellularLocation>
        <location evidence="1">Late endosome membrane</location>
        <topology evidence="1">Peripheral membrane protein</topology>
    </subcellularLocation>
</comment>
<evidence type="ECO:0000256" key="7">
    <source>
        <dbReference type="PROSITE-ProRule" id="PRU00646"/>
    </source>
</evidence>
<dbReference type="GO" id="GO:0043162">
    <property type="term" value="P:ubiquitin-dependent protein catabolic process via the multivesicular body sorting pathway"/>
    <property type="evidence" value="ECO:0007669"/>
    <property type="project" value="TreeGrafter"/>
</dbReference>
<evidence type="ECO:0000256" key="4">
    <source>
        <dbReference type="ARBA" id="ARBA00022753"/>
    </source>
</evidence>
<comment type="similarity">
    <text evidence="2">Belongs to the VPS37 family.</text>
</comment>
<keyword evidence="11" id="KW-1185">Reference proteome</keyword>
<feature type="compositionally biased region" description="Pro residues" evidence="8">
    <location>
        <begin position="189"/>
        <end position="198"/>
    </location>
</feature>
<evidence type="ECO:0000313" key="10">
    <source>
        <dbReference type="Ensembl" id="ENSPKIP00000036414.1"/>
    </source>
</evidence>
<dbReference type="GO" id="GO:0000813">
    <property type="term" value="C:ESCRT I complex"/>
    <property type="evidence" value="ECO:0007669"/>
    <property type="project" value="UniProtKB-ARBA"/>
</dbReference>
<protein>
    <submittedName>
        <fullName evidence="10">VPS37C subunit of ESCRT-I</fullName>
    </submittedName>
</protein>
<reference evidence="10" key="2">
    <citation type="submission" date="2025-09" db="UniProtKB">
        <authorList>
            <consortium name="Ensembl"/>
        </authorList>
    </citation>
    <scope>IDENTIFICATION</scope>
</reference>
<evidence type="ECO:0000256" key="1">
    <source>
        <dbReference type="ARBA" id="ARBA00004633"/>
    </source>
</evidence>
<evidence type="ECO:0000256" key="2">
    <source>
        <dbReference type="ARBA" id="ARBA00007617"/>
    </source>
</evidence>
<accession>A0A3B3T0K3</accession>
<dbReference type="GO" id="GO:0006623">
    <property type="term" value="P:protein targeting to vacuole"/>
    <property type="evidence" value="ECO:0007669"/>
    <property type="project" value="TreeGrafter"/>
</dbReference>
<feature type="region of interest" description="Disordered" evidence="8">
    <location>
        <begin position="161"/>
        <end position="332"/>
    </location>
</feature>
<feature type="compositionally biased region" description="Polar residues" evidence="8">
    <location>
        <begin position="235"/>
        <end position="250"/>
    </location>
</feature>
<organism evidence="10 11">
    <name type="scientific">Paramormyrops kingsleyae</name>
    <dbReference type="NCBI Taxonomy" id="1676925"/>
    <lineage>
        <taxon>Eukaryota</taxon>
        <taxon>Metazoa</taxon>
        <taxon>Chordata</taxon>
        <taxon>Craniata</taxon>
        <taxon>Vertebrata</taxon>
        <taxon>Euteleostomi</taxon>
        <taxon>Actinopterygii</taxon>
        <taxon>Neopterygii</taxon>
        <taxon>Teleostei</taxon>
        <taxon>Osteoglossocephala</taxon>
        <taxon>Osteoglossomorpha</taxon>
        <taxon>Osteoglossiformes</taxon>
        <taxon>Mormyridae</taxon>
        <taxon>Paramormyrops</taxon>
    </lineage>
</organism>
<proteinExistence type="inferred from homology"/>
<evidence type="ECO:0000256" key="8">
    <source>
        <dbReference type="SAM" id="MobiDB-lite"/>
    </source>
</evidence>
<dbReference type="GeneID" id="111861070"/>
<dbReference type="GO" id="GO:0006612">
    <property type="term" value="P:protein targeting to membrane"/>
    <property type="evidence" value="ECO:0007669"/>
    <property type="project" value="TreeGrafter"/>
</dbReference>
<dbReference type="GO" id="GO:0031902">
    <property type="term" value="C:late endosome membrane"/>
    <property type="evidence" value="ECO:0007669"/>
    <property type="project" value="UniProtKB-SubCell"/>
</dbReference>
<dbReference type="CTD" id="55048"/>
<evidence type="ECO:0000259" key="9">
    <source>
        <dbReference type="PROSITE" id="PS51314"/>
    </source>
</evidence>
<feature type="compositionally biased region" description="Pro residues" evidence="8">
    <location>
        <begin position="274"/>
        <end position="283"/>
    </location>
</feature>
<dbReference type="OrthoDB" id="10004364at2759"/>
<feature type="domain" description="VPS37 C-terminal" evidence="9">
    <location>
        <begin position="78"/>
        <end position="167"/>
    </location>
</feature>
<evidence type="ECO:0000256" key="5">
    <source>
        <dbReference type="ARBA" id="ARBA00022927"/>
    </source>
</evidence>
<feature type="compositionally biased region" description="Low complexity" evidence="8">
    <location>
        <begin position="204"/>
        <end position="224"/>
    </location>
</feature>
<comment type="function">
    <text evidence="6">Component of the ESCRT-I complex, a regulator of vesicular trafficking process. Required for the sorting of endocytic ubiquitinated cargos into multivesicular bodies. May be involved in cell growth and differentiation.</text>
</comment>
<evidence type="ECO:0000313" key="11">
    <source>
        <dbReference type="Proteomes" id="UP000261540"/>
    </source>
</evidence>
<dbReference type="GeneTree" id="ENSGT00950000183012"/>
<dbReference type="RefSeq" id="XP_023701150.1">
    <property type="nucleotide sequence ID" value="XM_023845382.2"/>
</dbReference>
<name>A0A3B3T0K3_9TELE</name>
<evidence type="ECO:0000256" key="3">
    <source>
        <dbReference type="ARBA" id="ARBA00022448"/>
    </source>
</evidence>
<evidence type="ECO:0000256" key="6">
    <source>
        <dbReference type="ARBA" id="ARBA00025010"/>
    </source>
</evidence>
<dbReference type="KEGG" id="pki:111861070"/>
<dbReference type="PROSITE" id="PS51314">
    <property type="entry name" value="VPS37_C"/>
    <property type="match status" value="1"/>
</dbReference>
<reference evidence="10" key="1">
    <citation type="submission" date="2025-08" db="UniProtKB">
        <authorList>
            <consortium name="Ensembl"/>
        </authorList>
    </citation>
    <scope>IDENTIFICATION</scope>
</reference>
<dbReference type="PANTHER" id="PTHR13678">
    <property type="entry name" value="VACUOLAR PROTEIN SORTING-ASSOCIATED PROTEIN 37"/>
    <property type="match status" value="1"/>
</dbReference>
<dbReference type="AlphaFoldDB" id="A0A3B3T0K3"/>
<dbReference type="STRING" id="1676925.ENSPKIP00000036414"/>
<keyword evidence="3 7" id="KW-0813">Transport</keyword>
<keyword evidence="5 7" id="KW-0653">Protein transport</keyword>
<dbReference type="Proteomes" id="UP000261540">
    <property type="component" value="Unplaced"/>
</dbReference>
<dbReference type="RefSeq" id="XP_023701149.1">
    <property type="nucleotide sequence ID" value="XM_023845381.2"/>
</dbReference>
<sequence length="332" mass="35843">MEKLQHLSQAELQDLLDDADRVQSLALESDEVQNAQLEREMALASNRSLAEQNLELKPQLQQGRLRLVERYAELERVRATYQQHCAHRDQIAGQVSPEGLFLQLQTEGASTETESEALADDFLSGSLSLESFLDRFLSLRSLAHRRRVRIEKLQELLRPKREGSSELTGPGPGLMTSQPCAKPEGAPGVPSPWQPPPQQHSDVAASNGSGSSFPSGPPAQAGPALLYTPYPGAPPNSQVAVAPTGPTNPVAQFPSYPGQGPALPPFGLSSCPYPTHPAFPASPAPQFGQYGAPQPQYPAPYQFPRYDYPAGPSLAPPQPPMGRSGFVPQPYS</sequence>
<dbReference type="Ensembl" id="ENSPKIT00000017361.1">
    <property type="protein sequence ID" value="ENSPKIP00000036414.1"/>
    <property type="gene ID" value="ENSPKIG00000014997.1"/>
</dbReference>
<dbReference type="InterPro" id="IPR009851">
    <property type="entry name" value="Mod_r"/>
</dbReference>
<dbReference type="Pfam" id="PF07200">
    <property type="entry name" value="Mod_r"/>
    <property type="match status" value="1"/>
</dbReference>
<dbReference type="PANTHER" id="PTHR13678:SF12">
    <property type="entry name" value="VACUOLAR PROTEIN SORTING-ASSOCIATED PROTEIN 37D"/>
    <property type="match status" value="1"/>
</dbReference>
<feature type="compositionally biased region" description="Low complexity" evidence="8">
    <location>
        <begin position="284"/>
        <end position="313"/>
    </location>
</feature>